<sequence>MNWENVFIGIAVIAVIVLIMFFIWAVWYPIKKLFLEYNPYNLFEKFGLLLGIGLLLFSMIAGLFSIWDETSDGFNNLLTIAGYLFAGAAVAANSNKKLLHMILYISSCVVVVSSPVYLYMNINGETLPVIEDYNGALAYAVLGIIITSEIINNHFSRRFKHCSNHTCSRPNREWKYLNFCTGCEQTYCKHCIDTHLKECENFNK</sequence>
<dbReference type="Proteomes" id="UP000287756">
    <property type="component" value="Plasmid pLDW-31"/>
</dbReference>
<accession>A0A410MJ99</accession>
<dbReference type="RefSeq" id="WP_128527002.1">
    <property type="nucleotide sequence ID" value="NZ_CP026119.1"/>
</dbReference>
<evidence type="ECO:0000313" key="2">
    <source>
        <dbReference type="EMBL" id="QAS54773.1"/>
    </source>
</evidence>
<dbReference type="AlphaFoldDB" id="A0A410MJ99"/>
<feature type="transmembrane region" description="Helical" evidence="1">
    <location>
        <begin position="48"/>
        <end position="67"/>
    </location>
</feature>
<evidence type="ECO:0000256" key="1">
    <source>
        <dbReference type="SAM" id="Phobius"/>
    </source>
</evidence>
<feature type="transmembrane region" description="Helical" evidence="1">
    <location>
        <begin position="98"/>
        <end position="120"/>
    </location>
</feature>
<protein>
    <submittedName>
        <fullName evidence="2">Uncharacterized protein</fullName>
    </submittedName>
</protein>
<keyword evidence="2" id="KW-0614">Plasmid</keyword>
<dbReference type="EMBL" id="CP026119">
    <property type="protein sequence ID" value="QAS54773.1"/>
    <property type="molecule type" value="Genomic_DNA"/>
</dbReference>
<dbReference type="KEGG" id="hli:HLI_21180"/>
<feature type="transmembrane region" description="Helical" evidence="1">
    <location>
        <begin position="132"/>
        <end position="151"/>
    </location>
</feature>
<keyword evidence="1" id="KW-0812">Transmembrane</keyword>
<reference evidence="2 3" key="1">
    <citation type="submission" date="2018-01" db="EMBL/GenBank/DDBJ databases">
        <title>The whole genome sequencing and assembly of Halobacillus litoralis ERB031 strain.</title>
        <authorList>
            <person name="Lee S.-J."/>
            <person name="Park M.-K."/>
            <person name="Kim J.-Y."/>
            <person name="Lee Y.-J."/>
            <person name="Yi H."/>
            <person name="Bahn Y.-S."/>
            <person name="Kim J.F."/>
            <person name="Lee D.-W."/>
        </authorList>
    </citation>
    <scope>NUCLEOTIDE SEQUENCE [LARGE SCALE GENOMIC DNA]</scope>
    <source>
        <strain evidence="2 3">ERB 031</strain>
        <plasmid evidence="3">pldw-31</plasmid>
    </source>
</reference>
<name>A0A410MJ99_9BACI</name>
<gene>
    <name evidence="2" type="ORF">HLI_21180</name>
</gene>
<feature type="transmembrane region" description="Helical" evidence="1">
    <location>
        <begin position="73"/>
        <end position="91"/>
    </location>
</feature>
<proteinExistence type="predicted"/>
<geneLocation type="plasmid" evidence="3">
    <name>pldw-31</name>
</geneLocation>
<organism evidence="2 3">
    <name type="scientific">Halobacillus litoralis</name>
    <dbReference type="NCBI Taxonomy" id="45668"/>
    <lineage>
        <taxon>Bacteria</taxon>
        <taxon>Bacillati</taxon>
        <taxon>Bacillota</taxon>
        <taxon>Bacilli</taxon>
        <taxon>Bacillales</taxon>
        <taxon>Bacillaceae</taxon>
        <taxon>Halobacillus</taxon>
    </lineage>
</organism>
<keyword evidence="1" id="KW-0472">Membrane</keyword>
<keyword evidence="1" id="KW-1133">Transmembrane helix</keyword>
<evidence type="ECO:0000313" key="3">
    <source>
        <dbReference type="Proteomes" id="UP000287756"/>
    </source>
</evidence>
<feature type="transmembrane region" description="Helical" evidence="1">
    <location>
        <begin position="6"/>
        <end position="27"/>
    </location>
</feature>